<dbReference type="GO" id="GO:0005886">
    <property type="term" value="C:plasma membrane"/>
    <property type="evidence" value="ECO:0007669"/>
    <property type="project" value="UniProtKB-SubCell"/>
</dbReference>
<evidence type="ECO:0000256" key="7">
    <source>
        <dbReference type="ARBA" id="ARBA00023157"/>
    </source>
</evidence>
<keyword evidence="5 11" id="KW-0297">G-protein coupled receptor</keyword>
<feature type="transmembrane region" description="Helical" evidence="11">
    <location>
        <begin position="121"/>
        <end position="139"/>
    </location>
</feature>
<organism evidence="14 15">
    <name type="scientific">Callorhinchus milii</name>
    <name type="common">Ghost shark</name>
    <dbReference type="NCBI Taxonomy" id="7868"/>
    <lineage>
        <taxon>Eukaryota</taxon>
        <taxon>Metazoa</taxon>
        <taxon>Chordata</taxon>
        <taxon>Craniata</taxon>
        <taxon>Vertebrata</taxon>
        <taxon>Chondrichthyes</taxon>
        <taxon>Holocephali</taxon>
        <taxon>Chimaeriformes</taxon>
        <taxon>Callorhinchidae</taxon>
        <taxon>Callorhinchus</taxon>
    </lineage>
</organism>
<dbReference type="KEGG" id="cmk:103182413"/>
<dbReference type="PANTHER" id="PTHR24241:SF18">
    <property type="entry name" value="VASOPRESSIN V1B RECEPTOR"/>
    <property type="match status" value="1"/>
</dbReference>
<dbReference type="InterPro" id="IPR017452">
    <property type="entry name" value="GPCR_Rhodpsn_7TM"/>
</dbReference>
<dbReference type="InParanoid" id="A0A4W3JM63"/>
<name>A0A4W3JM63_CALMI</name>
<evidence type="ECO:0000313" key="15">
    <source>
        <dbReference type="Proteomes" id="UP000314986"/>
    </source>
</evidence>
<dbReference type="GO" id="GO:0042277">
    <property type="term" value="F:peptide binding"/>
    <property type="evidence" value="ECO:0007669"/>
    <property type="project" value="TreeGrafter"/>
</dbReference>
<sequence>MLTGQNCSWSSGFGANRQWPNQTAAKPTQRSADFLLSRDEELARAEISVLAAVLIVAVAGNLAVLTALCRMKRKLSRTHLFVLHLALTDLCVALFQVLPQLCWEITYRFQGPDALCRSVKYLQVVGMFASTNMLLVMTADRYLAVCHPLRTFQQPVRQVYVMIGAAWLLSCVLSLPQVFIFSLREVDEGSGVYDCWAVFDVSWGAKAYITWTTASIFILPVLVLALCYSLICLEICRNLRWKSAGSEGEGRPGGEMGPGRVSSIKSMSRAKIRTVKMTFVIVLAYVVCWSPFFSVQMWSVWDLAAPDDGSSNSLFTIAMLLANLNSCCNPWIYLVFSGNLRQSAHRYLLPCQGQPRRESSSHSPPTHLSPRYAASTAHKHHRPHPPPPEASCTVFIEENMMVSGVLPLSLA</sequence>
<evidence type="ECO:0000313" key="14">
    <source>
        <dbReference type="Ensembl" id="ENSCMIP00000033190.1"/>
    </source>
</evidence>
<feature type="region of interest" description="Disordered" evidence="12">
    <location>
        <begin position="353"/>
        <end position="389"/>
    </location>
</feature>
<feature type="transmembrane region" description="Helical" evidence="11">
    <location>
        <begin position="80"/>
        <end position="101"/>
    </location>
</feature>
<evidence type="ECO:0000256" key="8">
    <source>
        <dbReference type="ARBA" id="ARBA00023170"/>
    </source>
</evidence>
<proteinExistence type="inferred from homology"/>
<dbReference type="GeneID" id="103182413"/>
<keyword evidence="6 11" id="KW-0472">Membrane</keyword>
<keyword evidence="4 11" id="KW-1133">Transmembrane helix</keyword>
<dbReference type="CDD" id="cd15386">
    <property type="entry name" value="7tmA_V1bR"/>
    <property type="match status" value="1"/>
</dbReference>
<reference evidence="14" key="5">
    <citation type="submission" date="2025-09" db="UniProtKB">
        <authorList>
            <consortium name="Ensembl"/>
        </authorList>
    </citation>
    <scope>IDENTIFICATION</scope>
</reference>
<keyword evidence="3 11" id="KW-0812">Transmembrane</keyword>
<feature type="transmembrane region" description="Helical" evidence="11">
    <location>
        <begin position="208"/>
        <end position="233"/>
    </location>
</feature>
<keyword evidence="9 11" id="KW-0325">Glycoprotein</keyword>
<dbReference type="Proteomes" id="UP000314986">
    <property type="component" value="Unassembled WGS sequence"/>
</dbReference>
<accession>A0A4W3JM63</accession>
<feature type="transmembrane region" description="Helical" evidence="11">
    <location>
        <begin position="275"/>
        <end position="294"/>
    </location>
</feature>
<dbReference type="Gene3D" id="1.20.1070.10">
    <property type="entry name" value="Rhodopsin 7-helix transmembrane proteins"/>
    <property type="match status" value="1"/>
</dbReference>
<comment type="similarity">
    <text evidence="11">Belongs to the G-protein coupled receptor 1 family. Vasopressin/oxytocin receptor subfamily.</text>
</comment>
<dbReference type="SMART" id="SM01381">
    <property type="entry name" value="7TM_GPCR_Srsx"/>
    <property type="match status" value="1"/>
</dbReference>
<feature type="compositionally biased region" description="Low complexity" evidence="12">
    <location>
        <begin position="361"/>
        <end position="370"/>
    </location>
</feature>
<feature type="domain" description="G-protein coupled receptors family 1 profile" evidence="13">
    <location>
        <begin position="60"/>
        <end position="333"/>
    </location>
</feature>
<feature type="transmembrane region" description="Helical" evidence="11">
    <location>
        <begin position="314"/>
        <end position="336"/>
    </location>
</feature>
<keyword evidence="15" id="KW-1185">Reference proteome</keyword>
<evidence type="ECO:0000256" key="11">
    <source>
        <dbReference type="RuleBase" id="RU046427"/>
    </source>
</evidence>
<keyword evidence="7" id="KW-1015">Disulfide bond</keyword>
<dbReference type="AlphaFoldDB" id="A0A4W3JM63"/>
<dbReference type="PRINTS" id="PR00237">
    <property type="entry name" value="GPCRRHODOPSN"/>
</dbReference>
<dbReference type="InterPro" id="IPR001224">
    <property type="entry name" value="Vprs_V1A_rcpt"/>
</dbReference>
<dbReference type="Pfam" id="PF00001">
    <property type="entry name" value="7tm_1"/>
    <property type="match status" value="1"/>
</dbReference>
<dbReference type="GeneTree" id="ENSGT01050000244882"/>
<evidence type="ECO:0000256" key="3">
    <source>
        <dbReference type="ARBA" id="ARBA00022692"/>
    </source>
</evidence>
<evidence type="ECO:0000256" key="1">
    <source>
        <dbReference type="ARBA" id="ARBA00004651"/>
    </source>
</evidence>
<dbReference type="GO" id="GO:0001992">
    <property type="term" value="P:regulation of systemic arterial blood pressure by vasopressin"/>
    <property type="evidence" value="ECO:0007669"/>
    <property type="project" value="TreeGrafter"/>
</dbReference>
<dbReference type="GO" id="GO:0045907">
    <property type="term" value="P:positive regulation of vasoconstriction"/>
    <property type="evidence" value="ECO:0007669"/>
    <property type="project" value="TreeGrafter"/>
</dbReference>
<reference evidence="14" key="4">
    <citation type="submission" date="2025-08" db="UniProtKB">
        <authorList>
            <consortium name="Ensembl"/>
        </authorList>
    </citation>
    <scope>IDENTIFICATION</scope>
</reference>
<dbReference type="OMA" id="FNSHLWP"/>
<dbReference type="InterPro" id="IPR001817">
    <property type="entry name" value="Vasoprsn_rcpt"/>
</dbReference>
<dbReference type="SUPFAM" id="SSF81321">
    <property type="entry name" value="Family A G protein-coupled receptor-like"/>
    <property type="match status" value="1"/>
</dbReference>
<dbReference type="STRING" id="7868.ENSCMIP00000033190"/>
<dbReference type="PROSITE" id="PS00237">
    <property type="entry name" value="G_PROTEIN_RECEP_F1_1"/>
    <property type="match status" value="1"/>
</dbReference>
<evidence type="ECO:0000256" key="12">
    <source>
        <dbReference type="SAM" id="MobiDB-lite"/>
    </source>
</evidence>
<dbReference type="FunFam" id="1.20.1070.10:FF:000094">
    <property type="entry name" value="Vasopressin V1a receptor"/>
    <property type="match status" value="1"/>
</dbReference>
<dbReference type="GO" id="GO:0032870">
    <property type="term" value="P:cellular response to hormone stimulus"/>
    <property type="evidence" value="ECO:0007669"/>
    <property type="project" value="TreeGrafter"/>
</dbReference>
<feature type="transmembrane region" description="Helical" evidence="11">
    <location>
        <begin position="47"/>
        <end position="68"/>
    </location>
</feature>
<gene>
    <name evidence="14" type="primary">LOC103182413</name>
</gene>
<reference evidence="15" key="3">
    <citation type="journal article" date="2014" name="Nature">
        <title>Elephant shark genome provides unique insights into gnathostome evolution.</title>
        <authorList>
            <consortium name="International Elephant Shark Genome Sequencing Consortium"/>
            <person name="Venkatesh B."/>
            <person name="Lee A.P."/>
            <person name="Ravi V."/>
            <person name="Maurya A.K."/>
            <person name="Lian M.M."/>
            <person name="Swann J.B."/>
            <person name="Ohta Y."/>
            <person name="Flajnik M.F."/>
            <person name="Sutoh Y."/>
            <person name="Kasahara M."/>
            <person name="Hoon S."/>
            <person name="Gangu V."/>
            <person name="Roy S.W."/>
            <person name="Irimia M."/>
            <person name="Korzh V."/>
            <person name="Kondrychyn I."/>
            <person name="Lim Z.W."/>
            <person name="Tay B.H."/>
            <person name="Tohari S."/>
            <person name="Kong K.W."/>
            <person name="Ho S."/>
            <person name="Lorente-Galdos B."/>
            <person name="Quilez J."/>
            <person name="Marques-Bonet T."/>
            <person name="Raney B.J."/>
            <person name="Ingham P.W."/>
            <person name="Tay A."/>
            <person name="Hillier L.W."/>
            <person name="Minx P."/>
            <person name="Boehm T."/>
            <person name="Wilson R.K."/>
            <person name="Brenner S."/>
            <person name="Warren W.C."/>
        </authorList>
    </citation>
    <scope>NUCLEOTIDE SEQUENCE [LARGE SCALE GENOMIC DNA]</scope>
</reference>
<keyword evidence="8 11" id="KW-0675">Receptor</keyword>
<evidence type="ECO:0000256" key="9">
    <source>
        <dbReference type="ARBA" id="ARBA00023180"/>
    </source>
</evidence>
<keyword evidence="10 11" id="KW-0807">Transducer</keyword>
<dbReference type="OrthoDB" id="6435638at2759"/>
<feature type="transmembrane region" description="Helical" evidence="11">
    <location>
        <begin position="159"/>
        <end position="183"/>
    </location>
</feature>
<dbReference type="PANTHER" id="PTHR24241">
    <property type="entry name" value="NEUROPEPTIDE RECEPTOR-RELATED G-PROTEIN COUPLED RECEPTOR"/>
    <property type="match status" value="1"/>
</dbReference>
<dbReference type="Ensembl" id="ENSCMIT00000033695.1">
    <property type="protein sequence ID" value="ENSCMIP00000033190.1"/>
    <property type="gene ID" value="ENSCMIG00000014175.1"/>
</dbReference>
<evidence type="ECO:0000256" key="6">
    <source>
        <dbReference type="ARBA" id="ARBA00023136"/>
    </source>
</evidence>
<dbReference type="InterPro" id="IPR000276">
    <property type="entry name" value="GPCR_Rhodpsn"/>
</dbReference>
<dbReference type="PRINTS" id="PR00752">
    <property type="entry name" value="VASOPRSNV1AR"/>
</dbReference>
<dbReference type="PRINTS" id="PR00896">
    <property type="entry name" value="VASOPRESSINR"/>
</dbReference>
<reference evidence="15" key="1">
    <citation type="journal article" date="2006" name="Science">
        <title>Ancient noncoding elements conserved in the human genome.</title>
        <authorList>
            <person name="Venkatesh B."/>
            <person name="Kirkness E.F."/>
            <person name="Loh Y.H."/>
            <person name="Halpern A.L."/>
            <person name="Lee A.P."/>
            <person name="Johnson J."/>
            <person name="Dandona N."/>
            <person name="Viswanathan L.D."/>
            <person name="Tay A."/>
            <person name="Venter J.C."/>
            <person name="Strausberg R.L."/>
            <person name="Brenner S."/>
        </authorList>
    </citation>
    <scope>NUCLEOTIDE SEQUENCE [LARGE SCALE GENOMIC DNA]</scope>
</reference>
<dbReference type="RefSeq" id="XP_007897614.1">
    <property type="nucleotide sequence ID" value="XM_007899423.2"/>
</dbReference>
<comment type="subcellular location">
    <subcellularLocation>
        <location evidence="1 11">Cell membrane</location>
        <topology evidence="1 11">Multi-pass membrane protein</topology>
    </subcellularLocation>
</comment>
<evidence type="ECO:0000256" key="4">
    <source>
        <dbReference type="ARBA" id="ARBA00022989"/>
    </source>
</evidence>
<evidence type="ECO:0000259" key="13">
    <source>
        <dbReference type="PROSITE" id="PS50262"/>
    </source>
</evidence>
<dbReference type="PROSITE" id="PS50262">
    <property type="entry name" value="G_PROTEIN_RECEP_F1_2"/>
    <property type="match status" value="1"/>
</dbReference>
<evidence type="ECO:0000256" key="2">
    <source>
        <dbReference type="ARBA" id="ARBA00022475"/>
    </source>
</evidence>
<keyword evidence="2" id="KW-1003">Cell membrane</keyword>
<protein>
    <submittedName>
        <fullName evidence="14">Arginine vasopressin receptor 1B</fullName>
    </submittedName>
</protein>
<evidence type="ECO:0000256" key="10">
    <source>
        <dbReference type="ARBA" id="ARBA00023224"/>
    </source>
</evidence>
<evidence type="ECO:0000256" key="5">
    <source>
        <dbReference type="ARBA" id="ARBA00023040"/>
    </source>
</evidence>
<dbReference type="GO" id="GO:0005000">
    <property type="term" value="F:vasopressin receptor activity"/>
    <property type="evidence" value="ECO:0007669"/>
    <property type="project" value="InterPro"/>
</dbReference>
<reference evidence="15" key="2">
    <citation type="journal article" date="2007" name="PLoS Biol.">
        <title>Survey sequencing and comparative analysis of the elephant shark (Callorhinchus milii) genome.</title>
        <authorList>
            <person name="Venkatesh B."/>
            <person name="Kirkness E.F."/>
            <person name="Loh Y.H."/>
            <person name="Halpern A.L."/>
            <person name="Lee A.P."/>
            <person name="Johnson J."/>
            <person name="Dandona N."/>
            <person name="Viswanathan L.D."/>
            <person name="Tay A."/>
            <person name="Venter J.C."/>
            <person name="Strausberg R.L."/>
            <person name="Brenner S."/>
        </authorList>
    </citation>
    <scope>NUCLEOTIDE SEQUENCE [LARGE SCALE GENOMIC DNA]</scope>
</reference>